<evidence type="ECO:0000313" key="6">
    <source>
        <dbReference type="EMBL" id="CAF0960496.1"/>
    </source>
</evidence>
<dbReference type="InterPro" id="IPR003591">
    <property type="entry name" value="Leu-rich_rpt_typical-subtyp"/>
</dbReference>
<protein>
    <recommendedName>
        <fullName evidence="5">Repulsive guidance molecule C-terminal domain-containing protein</fullName>
    </recommendedName>
</protein>
<accession>A0A814DW92</accession>
<keyword evidence="3" id="KW-0677">Repeat</keyword>
<dbReference type="OrthoDB" id="676979at2759"/>
<evidence type="ECO:0000256" key="1">
    <source>
        <dbReference type="ARBA" id="ARBA00022614"/>
    </source>
</evidence>
<feature type="chain" id="PRO_5032695992" description="Repulsive guidance molecule C-terminal domain-containing protein" evidence="4">
    <location>
        <begin position="17"/>
        <end position="981"/>
    </location>
</feature>
<dbReference type="Gene3D" id="3.40.1000.10">
    <property type="entry name" value="Mog1/PsbP, alpha/beta/alpha sandwich"/>
    <property type="match status" value="1"/>
</dbReference>
<evidence type="ECO:0000259" key="5">
    <source>
        <dbReference type="Pfam" id="PF06534"/>
    </source>
</evidence>
<dbReference type="EMBL" id="CAJNOC010002966">
    <property type="protein sequence ID" value="CAF0960496.1"/>
    <property type="molecule type" value="Genomic_DNA"/>
</dbReference>
<dbReference type="SMART" id="SM00365">
    <property type="entry name" value="LRR_SD22"/>
    <property type="match status" value="11"/>
</dbReference>
<dbReference type="PROSITE" id="PS51450">
    <property type="entry name" value="LRR"/>
    <property type="match status" value="7"/>
</dbReference>
<dbReference type="AlphaFoldDB" id="A0A814DW92"/>
<dbReference type="SUPFAM" id="SSF52047">
    <property type="entry name" value="RNI-like"/>
    <property type="match status" value="1"/>
</dbReference>
<dbReference type="Pfam" id="PF00560">
    <property type="entry name" value="LRR_1"/>
    <property type="match status" value="1"/>
</dbReference>
<comment type="caution">
    <text evidence="6">The sequence shown here is derived from an EMBL/GenBank/DDBJ whole genome shotgun (WGS) entry which is preliminary data.</text>
</comment>
<organism evidence="6 7">
    <name type="scientific">Brachionus calyciflorus</name>
    <dbReference type="NCBI Taxonomy" id="104777"/>
    <lineage>
        <taxon>Eukaryota</taxon>
        <taxon>Metazoa</taxon>
        <taxon>Spiralia</taxon>
        <taxon>Gnathifera</taxon>
        <taxon>Rotifera</taxon>
        <taxon>Eurotatoria</taxon>
        <taxon>Monogononta</taxon>
        <taxon>Pseudotrocha</taxon>
        <taxon>Ploima</taxon>
        <taxon>Brachionidae</taxon>
        <taxon>Brachionus</taxon>
    </lineage>
</organism>
<evidence type="ECO:0000256" key="2">
    <source>
        <dbReference type="ARBA" id="ARBA00022729"/>
    </source>
</evidence>
<evidence type="ECO:0000256" key="3">
    <source>
        <dbReference type="ARBA" id="ARBA00022737"/>
    </source>
</evidence>
<keyword evidence="7" id="KW-1185">Reference proteome</keyword>
<evidence type="ECO:0000313" key="7">
    <source>
        <dbReference type="Proteomes" id="UP000663879"/>
    </source>
</evidence>
<gene>
    <name evidence="6" type="ORF">OXX778_LOCUS14421</name>
</gene>
<dbReference type="InterPro" id="IPR009496">
    <property type="entry name" value="RGM_C"/>
</dbReference>
<proteinExistence type="predicted"/>
<dbReference type="Pfam" id="PF06534">
    <property type="entry name" value="RGM_C"/>
    <property type="match status" value="1"/>
</dbReference>
<keyword evidence="1" id="KW-0433">Leucine-rich repeat</keyword>
<dbReference type="Proteomes" id="UP000663879">
    <property type="component" value="Unassembled WGS sequence"/>
</dbReference>
<dbReference type="SMART" id="SM00369">
    <property type="entry name" value="LRR_TYP"/>
    <property type="match status" value="10"/>
</dbReference>
<dbReference type="SUPFAM" id="SSF52058">
    <property type="entry name" value="L domain-like"/>
    <property type="match status" value="1"/>
</dbReference>
<keyword evidence="2 4" id="KW-0732">Signal</keyword>
<sequence length="981" mass="111587">MFFIIAILSFIGIAYADPRCPFQSCSSTYYSYGCSIYCNSKQFPDVGPINFDKIQYLSFSNLENIPKNAFQGLYINDLTISSQNLTKVDDGAFENIGRLDRLSLSGIKNLSLIFGNNRSGNLSNLTNHLSLTRAGLNNESVISIIDKLKSWTRLQSLSITSNNFSHFSYDFTNFTSLSSLYLSNNLIQTFDIKSNFTSLSSLDLSNNLIETFDIKSNFTSLSSLDLSNNLIETFDIKSNTLNNLNLYNNKISKLEKEMFVFLPNLRSLGLSYNKISKILNDSFQSTKFLTSISLENNKIDYIEPYSFCELKYISTLYLSGNNLSNVSLYCLENVGSLYLISVQFKGEIDQKRLGNPKNAYTLYLSNNKISKIKFENMTSLKYLYLDSNELVNLTSETIQAFPNLYWLSLQNNKFTEKSLENFNPLTKLQYLYLSNNLLTKFKPSMLNETKELYYLDISLNNLENVKFGSLPNLKQLNLNNNKIKLIDKNSFSQLPNLGTLYLGFNQISRTYPKAFSSNTNLANLDLRYNNLTTTPDISELKILNTLYLNNNKITSLPNHAFERKLNEANPLNSNIYIDLRKNSINRFTSKTFCSQHASSLGFLGFELQIDDINQMDYCMLRQFNSDKMKIVSNVKPSCEHLLMAKKVNIQLNGNITQCVNLQIDLDKECYSNSKYKCPKGDELVRYTTWMTGDPHLFSYKNKYEFCSIGENAVCFQHRDFKILCSDFYAGGSNLQATVLTSLKFVYQISDSEQVSFEANRTSFPNKFDNGLLNIYDDQKGKNKLVELVNTQDGTKVIYIPYSNVHIFISQWNSYYSINLRTTHQTYSESTGLLYEGCPLKEQLASRKKRQTNQMCTSECSNIQLTTEEENMPEDIIRDACLFDCNEIGIEAASMIKSMVKQVETLILSDAHTDLAFLNSETVSQSSQTISQSNIQEVIVPSGQGTSATSSLANNGNNGFFSLEKIIVISFAAVFIWSFRLL</sequence>
<dbReference type="InterPro" id="IPR001611">
    <property type="entry name" value="Leu-rich_rpt"/>
</dbReference>
<name>A0A814DW92_9BILA</name>
<dbReference type="InterPro" id="IPR032675">
    <property type="entry name" value="LRR_dom_sf"/>
</dbReference>
<dbReference type="Gene3D" id="3.80.10.10">
    <property type="entry name" value="Ribonuclease Inhibitor"/>
    <property type="match status" value="4"/>
</dbReference>
<dbReference type="PANTHER" id="PTHR24366">
    <property type="entry name" value="IG(IMMUNOGLOBULIN) AND LRR(LEUCINE RICH REPEAT) DOMAINS"/>
    <property type="match status" value="1"/>
</dbReference>
<reference evidence="6" key="1">
    <citation type="submission" date="2021-02" db="EMBL/GenBank/DDBJ databases">
        <authorList>
            <person name="Nowell W R."/>
        </authorList>
    </citation>
    <scope>NUCLEOTIDE SEQUENCE</scope>
    <source>
        <strain evidence="6">Ploen Becks lab</strain>
    </source>
</reference>
<dbReference type="PANTHER" id="PTHR24366:SF161">
    <property type="entry name" value="TIR DOMAIN-CONTAINING PROTEIN"/>
    <property type="match status" value="1"/>
</dbReference>
<evidence type="ECO:0000256" key="4">
    <source>
        <dbReference type="SAM" id="SignalP"/>
    </source>
</evidence>
<dbReference type="Pfam" id="PF13855">
    <property type="entry name" value="LRR_8"/>
    <property type="match status" value="2"/>
</dbReference>
<feature type="domain" description="Repulsive guidance molecule C-terminal" evidence="5">
    <location>
        <begin position="690"/>
        <end position="888"/>
    </location>
</feature>
<feature type="signal peptide" evidence="4">
    <location>
        <begin position="1"/>
        <end position="16"/>
    </location>
</feature>